<keyword evidence="3" id="KW-1185">Reference proteome</keyword>
<reference evidence="2 3" key="1">
    <citation type="submission" date="2021-06" db="EMBL/GenBank/DDBJ databases">
        <title>Caerostris extrusa draft genome.</title>
        <authorList>
            <person name="Kono N."/>
            <person name="Arakawa K."/>
        </authorList>
    </citation>
    <scope>NUCLEOTIDE SEQUENCE [LARGE SCALE GENOMIC DNA]</scope>
</reference>
<keyword evidence="1" id="KW-0472">Membrane</keyword>
<gene>
    <name evidence="2" type="ORF">CEXT_554131</name>
</gene>
<evidence type="ECO:0000313" key="3">
    <source>
        <dbReference type="Proteomes" id="UP001054945"/>
    </source>
</evidence>
<keyword evidence="1" id="KW-0812">Transmembrane</keyword>
<accession>A0AAV4PBF4</accession>
<evidence type="ECO:0000313" key="2">
    <source>
        <dbReference type="EMBL" id="GIX93224.1"/>
    </source>
</evidence>
<name>A0AAV4PBF4_CAEEX</name>
<comment type="caution">
    <text evidence="2">The sequence shown here is derived from an EMBL/GenBank/DDBJ whole genome shotgun (WGS) entry which is preliminary data.</text>
</comment>
<organism evidence="2 3">
    <name type="scientific">Caerostris extrusa</name>
    <name type="common">Bark spider</name>
    <name type="synonym">Caerostris bankana</name>
    <dbReference type="NCBI Taxonomy" id="172846"/>
    <lineage>
        <taxon>Eukaryota</taxon>
        <taxon>Metazoa</taxon>
        <taxon>Ecdysozoa</taxon>
        <taxon>Arthropoda</taxon>
        <taxon>Chelicerata</taxon>
        <taxon>Arachnida</taxon>
        <taxon>Araneae</taxon>
        <taxon>Araneomorphae</taxon>
        <taxon>Entelegynae</taxon>
        <taxon>Araneoidea</taxon>
        <taxon>Araneidae</taxon>
        <taxon>Caerostris</taxon>
    </lineage>
</organism>
<dbReference type="Proteomes" id="UP001054945">
    <property type="component" value="Unassembled WGS sequence"/>
</dbReference>
<dbReference type="AlphaFoldDB" id="A0AAV4PBF4"/>
<sequence>MRSSYAANKLRNIQEEFFLKTEGIGLSRSSRAAILILLFADACYCVMSIFADVSSMMQMDVSVDCSSPGKGSSRSPSKVPVEAADPATVYLLYLIYRDPVSKHN</sequence>
<feature type="transmembrane region" description="Helical" evidence="1">
    <location>
        <begin position="32"/>
        <end position="51"/>
    </location>
</feature>
<protein>
    <submittedName>
        <fullName evidence="2">Uncharacterized protein</fullName>
    </submittedName>
</protein>
<keyword evidence="1" id="KW-1133">Transmembrane helix</keyword>
<dbReference type="EMBL" id="BPLR01004217">
    <property type="protein sequence ID" value="GIX93224.1"/>
    <property type="molecule type" value="Genomic_DNA"/>
</dbReference>
<proteinExistence type="predicted"/>
<evidence type="ECO:0000256" key="1">
    <source>
        <dbReference type="SAM" id="Phobius"/>
    </source>
</evidence>